<evidence type="ECO:0000313" key="4">
    <source>
        <dbReference type="RefSeq" id="XP_030745990.1"/>
    </source>
</evidence>
<dbReference type="PROSITE" id="PS50222">
    <property type="entry name" value="EF_HAND_2"/>
    <property type="match status" value="1"/>
</dbReference>
<dbReference type="FunFam" id="1.10.238.10:FF:000178">
    <property type="entry name" value="Calmodulin-2 A"/>
    <property type="match status" value="1"/>
</dbReference>
<gene>
    <name evidence="4" type="primary">LOC115874828</name>
</gene>
<dbReference type="InterPro" id="IPR011992">
    <property type="entry name" value="EF-hand-dom_pair"/>
</dbReference>
<name>A0A6J2X4Q5_SITOR</name>
<organism evidence="3 4">
    <name type="scientific">Sitophilus oryzae</name>
    <name type="common">Rice weevil</name>
    <name type="synonym">Curculio oryzae</name>
    <dbReference type="NCBI Taxonomy" id="7048"/>
    <lineage>
        <taxon>Eukaryota</taxon>
        <taxon>Metazoa</taxon>
        <taxon>Ecdysozoa</taxon>
        <taxon>Arthropoda</taxon>
        <taxon>Hexapoda</taxon>
        <taxon>Insecta</taxon>
        <taxon>Pterygota</taxon>
        <taxon>Neoptera</taxon>
        <taxon>Endopterygota</taxon>
        <taxon>Coleoptera</taxon>
        <taxon>Polyphaga</taxon>
        <taxon>Cucujiformia</taxon>
        <taxon>Curculionidae</taxon>
        <taxon>Dryophthorinae</taxon>
        <taxon>Sitophilus</taxon>
    </lineage>
</organism>
<sequence>MDDDEELAIPVPINNDLERRIADAFEVFDHAGNKTVDVREVGTIVRGLGCCPTEAEVQEIIVAVEDPETAGSIHLSRFLPYISQIITEHKYEPASPEELLKAFHTVDVEQRGFLTKECVSTLMTQGGEPFNQDELDEMLEIAIDPHTQTVPYEYYINQLMYEPEGEHNVYNLADRVEAEKPPPVIVTRRMSSYLKNAANIL</sequence>
<dbReference type="FunCoup" id="A0A6J2X4Q5">
    <property type="interactions" value="110"/>
</dbReference>
<dbReference type="SUPFAM" id="SSF47473">
    <property type="entry name" value="EF-hand"/>
    <property type="match status" value="1"/>
</dbReference>
<protein>
    <submittedName>
        <fullName evidence="4">Dynein regulatory complex protein 8-like isoform X1</fullName>
    </submittedName>
</protein>
<dbReference type="KEGG" id="soy:115874828"/>
<dbReference type="Proteomes" id="UP000504635">
    <property type="component" value="Unplaced"/>
</dbReference>
<proteinExistence type="predicted"/>
<dbReference type="Gene3D" id="1.10.238.10">
    <property type="entry name" value="EF-hand"/>
    <property type="match status" value="2"/>
</dbReference>
<evidence type="ECO:0000313" key="3">
    <source>
        <dbReference type="Proteomes" id="UP000504635"/>
    </source>
</evidence>
<dbReference type="GO" id="GO:0005509">
    <property type="term" value="F:calcium ion binding"/>
    <property type="evidence" value="ECO:0007669"/>
    <property type="project" value="InterPro"/>
</dbReference>
<reference evidence="4" key="1">
    <citation type="submission" date="2025-08" db="UniProtKB">
        <authorList>
            <consortium name="RefSeq"/>
        </authorList>
    </citation>
    <scope>IDENTIFICATION</scope>
    <source>
        <tissue evidence="4">Gonads</tissue>
    </source>
</reference>
<dbReference type="InParanoid" id="A0A6J2X4Q5"/>
<evidence type="ECO:0000256" key="1">
    <source>
        <dbReference type="ARBA" id="ARBA00022737"/>
    </source>
</evidence>
<accession>A0A6J2X4Q5</accession>
<dbReference type="OrthoDB" id="10260307at2759"/>
<dbReference type="RefSeq" id="XP_030745990.1">
    <property type="nucleotide sequence ID" value="XM_030890130.1"/>
</dbReference>
<dbReference type="AlphaFoldDB" id="A0A6J2X4Q5"/>
<dbReference type="PANTHER" id="PTHR46763">
    <property type="entry name" value="DYNEIN REGULATORY COMPLEX PROTEIN 8"/>
    <property type="match status" value="1"/>
</dbReference>
<dbReference type="GO" id="GO:0043226">
    <property type="term" value="C:organelle"/>
    <property type="evidence" value="ECO:0007669"/>
    <property type="project" value="UniProtKB-ARBA"/>
</dbReference>
<evidence type="ECO:0000259" key="2">
    <source>
        <dbReference type="PROSITE" id="PS50222"/>
    </source>
</evidence>
<dbReference type="PANTHER" id="PTHR46763:SF1">
    <property type="entry name" value="DYNEIN REGULATORY COMPLEX PROTEIN 8"/>
    <property type="match status" value="1"/>
</dbReference>
<dbReference type="GeneID" id="115874828"/>
<keyword evidence="1" id="KW-0677">Repeat</keyword>
<dbReference type="InterPro" id="IPR002048">
    <property type="entry name" value="EF_hand_dom"/>
</dbReference>
<feature type="domain" description="EF-hand" evidence="2">
    <location>
        <begin position="16"/>
        <end position="51"/>
    </location>
</feature>
<keyword evidence="3" id="KW-1185">Reference proteome</keyword>